<protein>
    <submittedName>
        <fullName evidence="1">Uncharacterized protein</fullName>
    </submittedName>
</protein>
<evidence type="ECO:0000313" key="1">
    <source>
        <dbReference type="EMBL" id="GER89415.1"/>
    </source>
</evidence>
<accession>A0A5J4KNG9</accession>
<name>A0A5J4KNG9_9CHLR</name>
<organism evidence="1 2">
    <name type="scientific">Dictyobacter vulcani</name>
    <dbReference type="NCBI Taxonomy" id="2607529"/>
    <lineage>
        <taxon>Bacteria</taxon>
        <taxon>Bacillati</taxon>
        <taxon>Chloroflexota</taxon>
        <taxon>Ktedonobacteria</taxon>
        <taxon>Ktedonobacterales</taxon>
        <taxon>Dictyobacteraceae</taxon>
        <taxon>Dictyobacter</taxon>
    </lineage>
</organism>
<comment type="caution">
    <text evidence="1">The sequence shown here is derived from an EMBL/GenBank/DDBJ whole genome shotgun (WGS) entry which is preliminary data.</text>
</comment>
<dbReference type="EMBL" id="BKZW01000001">
    <property type="protein sequence ID" value="GER89415.1"/>
    <property type="molecule type" value="Genomic_DNA"/>
</dbReference>
<keyword evidence="2" id="KW-1185">Reference proteome</keyword>
<evidence type="ECO:0000313" key="2">
    <source>
        <dbReference type="Proteomes" id="UP000326912"/>
    </source>
</evidence>
<dbReference type="AlphaFoldDB" id="A0A5J4KNG9"/>
<proteinExistence type="predicted"/>
<reference evidence="1 2" key="1">
    <citation type="submission" date="2019-10" db="EMBL/GenBank/DDBJ databases">
        <title>Dictyobacter vulcani sp. nov., within the class Ktedonobacteria, isolated from soil of volcanic Mt. Zao.</title>
        <authorList>
            <person name="Zheng Y."/>
            <person name="Wang C.M."/>
            <person name="Sakai Y."/>
            <person name="Abe K."/>
            <person name="Yokota A."/>
            <person name="Yabe S."/>
        </authorList>
    </citation>
    <scope>NUCLEOTIDE SEQUENCE [LARGE SCALE GENOMIC DNA]</scope>
    <source>
        <strain evidence="1 2">W12</strain>
    </source>
</reference>
<dbReference type="RefSeq" id="WP_151757167.1">
    <property type="nucleotide sequence ID" value="NZ_BKZW01000001.1"/>
</dbReference>
<sequence>MAAVELRVDLSTLIDAVISGDNARIISSARALLEKERNADVLIGRIGVLASKGDPEGHVTIALAAATMLARFLRARPAPLDTEVPSQMRALPLFVRALIAAAPAIRNGQNATYEKPKPFFPSELLDENKSVNYVMNQAVLENDAKMAERILLGLFSTGADYRTMQVRAYESVSTTFGNGGHPLIYTVRGFQLLDAVEWGDEVPTILHWLAPHLPLQPQKPEPAWAKVVRDYIAEPKHSIASVRTRLSAPKNASALPLQQVILSDAETAHVCDNVYDVLIKGEASPVAVASVIALAAATILQQIGDEDRELFIRAGHGLLFASAAHNAFRQVQDEEVYNLLFTAASYVNSLFKELAPQFAPAAQPQAGVHTGTGGGLIAVSQLETLESQLQNKDLHGAFATAQRYLKLGHDPRALFGSIGLVAAMNDITLDQGHALQIVQAAGEEFISWPRDLASTHIESYLHIALRAAALGKRDALSSQL</sequence>
<gene>
    <name evidence="1" type="ORF">KDW_35770</name>
</gene>
<dbReference type="Proteomes" id="UP000326912">
    <property type="component" value="Unassembled WGS sequence"/>
</dbReference>